<accession>A0A1M5E5X7</accession>
<dbReference type="OrthoDB" id="1360584at2"/>
<organism evidence="1 2">
    <name type="scientific">Flavobacterium segetis</name>
    <dbReference type="NCBI Taxonomy" id="271157"/>
    <lineage>
        <taxon>Bacteria</taxon>
        <taxon>Pseudomonadati</taxon>
        <taxon>Bacteroidota</taxon>
        <taxon>Flavobacteriia</taxon>
        <taxon>Flavobacteriales</taxon>
        <taxon>Flavobacteriaceae</taxon>
        <taxon>Flavobacterium</taxon>
    </lineage>
</organism>
<dbReference type="EMBL" id="FQWE01000001">
    <property type="protein sequence ID" value="SHF74471.1"/>
    <property type="molecule type" value="Genomic_DNA"/>
</dbReference>
<protein>
    <submittedName>
        <fullName evidence="1">Uncharacterized protein</fullName>
    </submittedName>
</protein>
<reference evidence="2" key="1">
    <citation type="submission" date="2016-11" db="EMBL/GenBank/DDBJ databases">
        <authorList>
            <person name="Varghese N."/>
            <person name="Submissions S."/>
        </authorList>
    </citation>
    <scope>NUCLEOTIDE SEQUENCE [LARGE SCALE GENOMIC DNA]</scope>
    <source>
        <strain evidence="2">DSM 19741</strain>
    </source>
</reference>
<sequence>MIPTIEQYEEFTEKLPRLMRDSYCKADFFLEKLNLKYSNIYRKLKDKIFSLAEVKIITQILFSEQVLMSNLKKSEKDILAGRIENHDDFMERLKMKYNV</sequence>
<dbReference type="AlphaFoldDB" id="A0A1M5E5X7"/>
<evidence type="ECO:0000313" key="2">
    <source>
        <dbReference type="Proteomes" id="UP000184036"/>
    </source>
</evidence>
<dbReference type="STRING" id="271157.SAMN05444396_101172"/>
<gene>
    <name evidence="1" type="ORF">SAMN05444396_101172</name>
</gene>
<keyword evidence="2" id="KW-1185">Reference proteome</keyword>
<dbReference type="Proteomes" id="UP000184036">
    <property type="component" value="Unassembled WGS sequence"/>
</dbReference>
<evidence type="ECO:0000313" key="1">
    <source>
        <dbReference type="EMBL" id="SHF74471.1"/>
    </source>
</evidence>
<dbReference type="RefSeq" id="WP_072986957.1">
    <property type="nucleotide sequence ID" value="NZ_FQWE01000001.1"/>
</dbReference>
<proteinExistence type="predicted"/>
<name>A0A1M5E5X7_9FLAO</name>